<dbReference type="Proteomes" id="UP001597497">
    <property type="component" value="Unassembled WGS sequence"/>
</dbReference>
<reference evidence="2" key="1">
    <citation type="journal article" date="2019" name="Int. J. Syst. Evol. Microbiol.">
        <title>The Global Catalogue of Microorganisms (GCM) 10K type strain sequencing project: providing services to taxonomists for standard genome sequencing and annotation.</title>
        <authorList>
            <consortium name="The Broad Institute Genomics Platform"/>
            <consortium name="The Broad Institute Genome Sequencing Center for Infectious Disease"/>
            <person name="Wu L."/>
            <person name="Ma J."/>
        </authorList>
    </citation>
    <scope>NUCLEOTIDE SEQUENCE [LARGE SCALE GENOMIC DNA]</scope>
    <source>
        <strain evidence="2">KCTC 33676</strain>
    </source>
</reference>
<sequence>MTVYQRRVKQAIGTQAWQTPRPNSTSRLKSTSMMQLMQLQKKVGNQQLKRWIEDRPDPKGLTSPIQRMLIPYTRKDLGFEDTGKEFLKETVAMVKYARPGISGSAKMIADSFGDGDKEGSYKHYVPHHAIFEKLMPNIQFKTREQIIVYLTGVMNKLKIKPSPLKPTEIRAAFDAWVEHAVESICDYGGNLYRWSTSSGDGNGTKVDAPTGNPKLLNRLETHKKLLYGAL</sequence>
<organism evidence="1 2">
    <name type="scientific">Marinicrinis sediminis</name>
    <dbReference type="NCBI Taxonomy" id="1652465"/>
    <lineage>
        <taxon>Bacteria</taxon>
        <taxon>Bacillati</taxon>
        <taxon>Bacillota</taxon>
        <taxon>Bacilli</taxon>
        <taxon>Bacillales</taxon>
        <taxon>Paenibacillaceae</taxon>
    </lineage>
</organism>
<name>A0ABW5RDT3_9BACL</name>
<keyword evidence="2" id="KW-1185">Reference proteome</keyword>
<gene>
    <name evidence="1" type="ORF">ACFSUC_16830</name>
</gene>
<comment type="caution">
    <text evidence="1">The sequence shown here is derived from an EMBL/GenBank/DDBJ whole genome shotgun (WGS) entry which is preliminary data.</text>
</comment>
<dbReference type="RefSeq" id="WP_379930802.1">
    <property type="nucleotide sequence ID" value="NZ_JBHUMM010000043.1"/>
</dbReference>
<evidence type="ECO:0000313" key="1">
    <source>
        <dbReference type="EMBL" id="MFD2673240.1"/>
    </source>
</evidence>
<evidence type="ECO:0000313" key="2">
    <source>
        <dbReference type="Proteomes" id="UP001597497"/>
    </source>
</evidence>
<proteinExistence type="predicted"/>
<dbReference type="EMBL" id="JBHUMM010000043">
    <property type="protein sequence ID" value="MFD2673240.1"/>
    <property type="molecule type" value="Genomic_DNA"/>
</dbReference>
<protein>
    <submittedName>
        <fullName evidence="1">Uncharacterized protein</fullName>
    </submittedName>
</protein>
<accession>A0ABW5RDT3</accession>